<sequence length="424" mass="45743">MAVRIARLSRGRHTSGDHVTTVGQQGKISSSRSLTARTWLWFAVGAVVAAIAVLSGLAVCAQVFHWQDFWKSAGQPYATVLTGLAALSAAALALHNGERQRAAEHLRWAADQQHQTAEADRLHDREVTRELRTRFTTATEQLADNSATIRRAGAHALAALADDWHAKGSTSEFVVCLDVLTGYLKAPNDQYDSEAHTAGPDGAVRATIVAIIHHRAQTADHWRGRVSSIEGADLRGVDFSRTSLSGANMRRTDLRFADLMMCNLTHADLADADLSNAQISGADLRGARLEHTNFQAAKMHSVLLAGSELVGVDFTNADLTMANLAGIRAYAKFADSKLFATILSNAQLHGSNFVRVDVEGADVAGADLSSVVFGSMNVGDFRNLHLAALSDRQKVKYADAIQKSRERSDSAHRFRAEIEDPGSA</sequence>
<keyword evidence="1" id="KW-0677">Repeat</keyword>
<keyword evidence="3" id="KW-0812">Transmembrane</keyword>
<keyword evidence="5" id="KW-1185">Reference proteome</keyword>
<protein>
    <submittedName>
        <fullName evidence="4">Pentapeptide repeat-containing protein</fullName>
    </submittedName>
</protein>
<dbReference type="Gene3D" id="2.160.20.80">
    <property type="entry name" value="E3 ubiquitin-protein ligase SopA"/>
    <property type="match status" value="1"/>
</dbReference>
<evidence type="ECO:0000313" key="4">
    <source>
        <dbReference type="EMBL" id="MEX3737615.1"/>
    </source>
</evidence>
<feature type="compositionally biased region" description="Basic and acidic residues" evidence="2">
    <location>
        <begin position="401"/>
        <end position="418"/>
    </location>
</feature>
<dbReference type="PANTHER" id="PTHR47485">
    <property type="entry name" value="THYLAKOID LUMENAL 17.4 KDA PROTEIN, CHLOROPLASTIC"/>
    <property type="match status" value="1"/>
</dbReference>
<dbReference type="RefSeq" id="WP_368572530.1">
    <property type="nucleotide sequence ID" value="NZ_JBDLOU010000007.1"/>
</dbReference>
<proteinExistence type="predicted"/>
<feature type="transmembrane region" description="Helical" evidence="3">
    <location>
        <begin position="76"/>
        <end position="94"/>
    </location>
</feature>
<dbReference type="SUPFAM" id="SSF141571">
    <property type="entry name" value="Pentapeptide repeat-like"/>
    <property type="match status" value="1"/>
</dbReference>
<feature type="transmembrane region" description="Helical" evidence="3">
    <location>
        <begin position="39"/>
        <end position="64"/>
    </location>
</feature>
<accession>A0ABV3VBJ7</accession>
<dbReference type="EMBL" id="JBDLOU010000007">
    <property type="protein sequence ID" value="MEX3737615.1"/>
    <property type="molecule type" value="Genomic_DNA"/>
</dbReference>
<dbReference type="Proteomes" id="UP001558474">
    <property type="component" value="Unassembled WGS sequence"/>
</dbReference>
<comment type="caution">
    <text evidence="4">The sequence shown here is derived from an EMBL/GenBank/DDBJ whole genome shotgun (WGS) entry which is preliminary data.</text>
</comment>
<evidence type="ECO:0000256" key="1">
    <source>
        <dbReference type="ARBA" id="ARBA00022737"/>
    </source>
</evidence>
<dbReference type="InterPro" id="IPR001646">
    <property type="entry name" value="5peptide_repeat"/>
</dbReference>
<name>A0ABV3VBJ7_9MYCO</name>
<keyword evidence="3" id="KW-0472">Membrane</keyword>
<organism evidence="4 5">
    <name type="scientific">Mycolicibacterium porcinum</name>
    <dbReference type="NCBI Taxonomy" id="39693"/>
    <lineage>
        <taxon>Bacteria</taxon>
        <taxon>Bacillati</taxon>
        <taxon>Actinomycetota</taxon>
        <taxon>Actinomycetes</taxon>
        <taxon>Mycobacteriales</taxon>
        <taxon>Mycobacteriaceae</taxon>
        <taxon>Mycolicibacterium</taxon>
    </lineage>
</organism>
<reference evidence="4 5" key="1">
    <citation type="submission" date="2024-04" db="EMBL/GenBank/DDBJ databases">
        <title>Genomic Markers of Mycobacteria.</title>
        <authorList>
            <person name="Soliman M.S."/>
            <person name="Elkholy A."/>
            <person name="Soliman N.S."/>
            <person name="Abbas A."/>
            <person name="Khayrat S."/>
            <person name="Shawky S."/>
        </authorList>
    </citation>
    <scope>NUCLEOTIDE SEQUENCE [LARGE SCALE GENOMIC DNA]</scope>
    <source>
        <strain evidence="4 5">Egy-CU-AM5</strain>
    </source>
</reference>
<evidence type="ECO:0000256" key="2">
    <source>
        <dbReference type="SAM" id="MobiDB-lite"/>
    </source>
</evidence>
<gene>
    <name evidence="4" type="ORF">ABFW12_05145</name>
</gene>
<evidence type="ECO:0000313" key="5">
    <source>
        <dbReference type="Proteomes" id="UP001558474"/>
    </source>
</evidence>
<dbReference type="Pfam" id="PF00805">
    <property type="entry name" value="Pentapeptide"/>
    <property type="match status" value="2"/>
</dbReference>
<dbReference type="PANTHER" id="PTHR47485:SF1">
    <property type="entry name" value="THYLAKOID LUMENAL 17.4 KDA PROTEIN, CHLOROPLASTIC"/>
    <property type="match status" value="1"/>
</dbReference>
<feature type="region of interest" description="Disordered" evidence="2">
    <location>
        <begin position="401"/>
        <end position="424"/>
    </location>
</feature>
<evidence type="ECO:0000256" key="3">
    <source>
        <dbReference type="SAM" id="Phobius"/>
    </source>
</evidence>
<keyword evidence="3" id="KW-1133">Transmembrane helix</keyword>